<comment type="caution">
    <text evidence="2">The sequence shown here is derived from an EMBL/GenBank/DDBJ whole genome shotgun (WGS) entry which is preliminary data.</text>
</comment>
<dbReference type="InterPro" id="IPR034660">
    <property type="entry name" value="DinB/YfiT-like"/>
</dbReference>
<protein>
    <submittedName>
        <fullName evidence="2">Uncharacterized protein (TIGR03086 family)</fullName>
    </submittedName>
</protein>
<dbReference type="RefSeq" id="WP_209666281.1">
    <property type="nucleotide sequence ID" value="NZ_JAGGMS010000001.1"/>
</dbReference>
<name>A0ABS4PW33_9PSEU</name>
<evidence type="ECO:0000313" key="2">
    <source>
        <dbReference type="EMBL" id="MBP2183068.1"/>
    </source>
</evidence>
<dbReference type="InterPro" id="IPR024344">
    <property type="entry name" value="MDMPI_metal-binding"/>
</dbReference>
<accession>A0ABS4PW33</accession>
<proteinExistence type="predicted"/>
<organism evidence="2 3">
    <name type="scientific">Amycolatopsis magusensis</name>
    <dbReference type="NCBI Taxonomy" id="882444"/>
    <lineage>
        <taxon>Bacteria</taxon>
        <taxon>Bacillati</taxon>
        <taxon>Actinomycetota</taxon>
        <taxon>Actinomycetes</taxon>
        <taxon>Pseudonocardiales</taxon>
        <taxon>Pseudonocardiaceae</taxon>
        <taxon>Amycolatopsis</taxon>
    </lineage>
</organism>
<dbReference type="InterPro" id="IPR017520">
    <property type="entry name" value="CHP03086"/>
</dbReference>
<reference evidence="2 3" key="1">
    <citation type="submission" date="2021-03" db="EMBL/GenBank/DDBJ databases">
        <title>Sequencing the genomes of 1000 actinobacteria strains.</title>
        <authorList>
            <person name="Klenk H.-P."/>
        </authorList>
    </citation>
    <scope>NUCLEOTIDE SEQUENCE [LARGE SCALE GENOMIC DNA]</scope>
    <source>
        <strain evidence="2 3">DSM 45510</strain>
    </source>
</reference>
<dbReference type="Gene3D" id="1.20.120.450">
    <property type="entry name" value="dinb family like domain"/>
    <property type="match status" value="1"/>
</dbReference>
<keyword evidence="3" id="KW-1185">Reference proteome</keyword>
<evidence type="ECO:0000259" key="1">
    <source>
        <dbReference type="Pfam" id="PF11716"/>
    </source>
</evidence>
<gene>
    <name evidence="2" type="ORF">JOM49_004594</name>
</gene>
<dbReference type="InterPro" id="IPR017517">
    <property type="entry name" value="Maleyloyr_isom"/>
</dbReference>
<sequence length="197" mass="20738">MTQVFDIGPAVRRLKALVSGVREDQLGAPTPCASYAIETLLDHIHGLSRGFQAAARKDLGPLTAAAPQPRAGALGDDWRTRILAELDALAEAWRAPEAWDGMTTAGGVELPGAVAGQVALNELLVHGWDLAKATGQPFEADPAEVEVATGFVRMIAPPDQPRDPGLFGPVVEVPEDASALEQLLGLSGRDPSWRVPA</sequence>
<dbReference type="EMBL" id="JAGGMS010000001">
    <property type="protein sequence ID" value="MBP2183068.1"/>
    <property type="molecule type" value="Genomic_DNA"/>
</dbReference>
<dbReference type="Proteomes" id="UP000741013">
    <property type="component" value="Unassembled WGS sequence"/>
</dbReference>
<dbReference type="NCBIfam" id="TIGR03083">
    <property type="entry name" value="maleylpyruvate isomerase family mycothiol-dependent enzyme"/>
    <property type="match status" value="1"/>
</dbReference>
<dbReference type="Pfam" id="PF11716">
    <property type="entry name" value="MDMPI_N"/>
    <property type="match status" value="1"/>
</dbReference>
<feature type="domain" description="Mycothiol-dependent maleylpyruvate isomerase metal-binding" evidence="1">
    <location>
        <begin position="9"/>
        <end position="131"/>
    </location>
</feature>
<dbReference type="NCBIfam" id="TIGR03086">
    <property type="entry name" value="TIGR03086 family metal-binding protein"/>
    <property type="match status" value="1"/>
</dbReference>
<evidence type="ECO:0000313" key="3">
    <source>
        <dbReference type="Proteomes" id="UP000741013"/>
    </source>
</evidence>
<dbReference type="SUPFAM" id="SSF109854">
    <property type="entry name" value="DinB/YfiT-like putative metalloenzymes"/>
    <property type="match status" value="1"/>
</dbReference>